<evidence type="ECO:0000313" key="2">
    <source>
        <dbReference type="Proteomes" id="UP000622533"/>
    </source>
</evidence>
<dbReference type="AlphaFoldDB" id="A0A8J7D1G7"/>
<dbReference type="EMBL" id="JADEXS010000256">
    <property type="protein sequence ID" value="MBE9024347.1"/>
    <property type="molecule type" value="Genomic_DNA"/>
</dbReference>
<organism evidence="1 2">
    <name type="scientific">Desmonostoc muscorum LEGE 12446</name>
    <dbReference type="NCBI Taxonomy" id="1828758"/>
    <lineage>
        <taxon>Bacteria</taxon>
        <taxon>Bacillati</taxon>
        <taxon>Cyanobacteriota</taxon>
        <taxon>Cyanophyceae</taxon>
        <taxon>Nostocales</taxon>
        <taxon>Nostocaceae</taxon>
        <taxon>Desmonostoc</taxon>
    </lineage>
</organism>
<evidence type="ECO:0000313" key="1">
    <source>
        <dbReference type="EMBL" id="MBE9024347.1"/>
    </source>
</evidence>
<protein>
    <submittedName>
        <fullName evidence="1">Uncharacterized protein</fullName>
    </submittedName>
</protein>
<comment type="caution">
    <text evidence="1">The sequence shown here is derived from an EMBL/GenBank/DDBJ whole genome shotgun (WGS) entry which is preliminary data.</text>
</comment>
<reference evidence="1" key="1">
    <citation type="submission" date="2020-10" db="EMBL/GenBank/DDBJ databases">
        <authorList>
            <person name="Castelo-Branco R."/>
            <person name="Eusebio N."/>
            <person name="Adriana R."/>
            <person name="Vieira A."/>
            <person name="Brugerolle De Fraissinette N."/>
            <person name="Rezende De Castro R."/>
            <person name="Schneider M.P."/>
            <person name="Vasconcelos V."/>
            <person name="Leao P.N."/>
        </authorList>
    </citation>
    <scope>NUCLEOTIDE SEQUENCE</scope>
    <source>
        <strain evidence="1">LEGE 12446</strain>
    </source>
</reference>
<keyword evidence="2" id="KW-1185">Reference proteome</keyword>
<dbReference type="RefSeq" id="WP_193918660.1">
    <property type="nucleotide sequence ID" value="NZ_JADEXS020000001.1"/>
</dbReference>
<dbReference type="Proteomes" id="UP000622533">
    <property type="component" value="Unassembled WGS sequence"/>
</dbReference>
<accession>A0A8J7D1G7</accession>
<gene>
    <name evidence="1" type="ORF">IQ276_18540</name>
</gene>
<proteinExistence type="predicted"/>
<name>A0A8J7D1G7_DESMC</name>
<sequence>MFSLVLIFKKFFEFLLARPNEARTTVGMTNIGRVNIPQLYGSFKLEEISSVVAQAGFGGFLAPAVTSFQGKCF</sequence>